<dbReference type="Proteomes" id="UP000758701">
    <property type="component" value="Unassembled WGS sequence"/>
</dbReference>
<dbReference type="SUPFAM" id="SSF55874">
    <property type="entry name" value="ATPase domain of HSP90 chaperone/DNA topoisomerase II/histidine kinase"/>
    <property type="match status" value="1"/>
</dbReference>
<keyword evidence="3" id="KW-0547">Nucleotide-binding</keyword>
<evidence type="ECO:0000313" key="4">
    <source>
        <dbReference type="Proteomes" id="UP000758701"/>
    </source>
</evidence>
<dbReference type="PANTHER" id="PTHR35526">
    <property type="entry name" value="ANTI-SIGMA-F FACTOR RSBW-RELATED"/>
    <property type="match status" value="1"/>
</dbReference>
<reference evidence="3 4" key="1">
    <citation type="submission" date="2021-06" db="EMBL/GenBank/DDBJ databases">
        <title>Ecological speciation of a Streptomyces species isolated from different habitats and geographic origins.</title>
        <authorList>
            <person name="Wang J."/>
        </authorList>
    </citation>
    <scope>NUCLEOTIDE SEQUENCE [LARGE SCALE GENOMIC DNA]</scope>
    <source>
        <strain evidence="3 4">FXJ8.012</strain>
    </source>
</reference>
<dbReference type="CDD" id="cd16936">
    <property type="entry name" value="HATPase_RsbW-like"/>
    <property type="match status" value="1"/>
</dbReference>
<proteinExistence type="predicted"/>
<dbReference type="PANTHER" id="PTHR35526:SF3">
    <property type="entry name" value="ANTI-SIGMA-F FACTOR RSBW"/>
    <property type="match status" value="1"/>
</dbReference>
<dbReference type="InterPro" id="IPR036890">
    <property type="entry name" value="HATPase_C_sf"/>
</dbReference>
<comment type="caution">
    <text evidence="3">The sequence shown here is derived from an EMBL/GenBank/DDBJ whole genome shotgun (WGS) entry which is preliminary data.</text>
</comment>
<keyword evidence="1" id="KW-0808">Transferase</keyword>
<dbReference type="GO" id="GO:0005524">
    <property type="term" value="F:ATP binding"/>
    <property type="evidence" value="ECO:0007669"/>
    <property type="project" value="UniProtKB-KW"/>
</dbReference>
<feature type="domain" description="Histidine kinase/HSP90-like ATPase" evidence="2">
    <location>
        <begin position="77"/>
        <end position="184"/>
    </location>
</feature>
<name>A0ABS7W715_STROV</name>
<protein>
    <submittedName>
        <fullName evidence="3">ATP-binding protein</fullName>
    </submittedName>
</protein>
<dbReference type="EMBL" id="JAHSTP010000007">
    <property type="protein sequence ID" value="MBZ6153282.1"/>
    <property type="molecule type" value="Genomic_DNA"/>
</dbReference>
<dbReference type="Gene3D" id="3.30.565.10">
    <property type="entry name" value="Histidine kinase-like ATPase, C-terminal domain"/>
    <property type="match status" value="1"/>
</dbReference>
<dbReference type="InterPro" id="IPR050267">
    <property type="entry name" value="Anti-sigma-factor_SerPK"/>
</dbReference>
<sequence length="196" mass="20393">MQSSAAHDTTLCVESLRAALAGHGITLPSLGADLPSLAGSYRPPVGLVSLGNCNLETARRLAEVLREAACLRIDLLATSEAVPRVRRAVGAYVDAEVRDEVRLCVTELVANVVRHVGEGTPVRVRVFRGVAGVPTRVEVADPAKGALPVLHRARAEDEFGRGLSLVDAVACGWGVERGAAGGKTVWCEVGGTGPAD</sequence>
<accession>A0ABS7W715</accession>
<evidence type="ECO:0000259" key="2">
    <source>
        <dbReference type="Pfam" id="PF13581"/>
    </source>
</evidence>
<gene>
    <name evidence="3" type="ORF">KVH32_19285</name>
</gene>
<organism evidence="3 4">
    <name type="scientific">Streptomyces olivaceus</name>
    <dbReference type="NCBI Taxonomy" id="47716"/>
    <lineage>
        <taxon>Bacteria</taxon>
        <taxon>Bacillati</taxon>
        <taxon>Actinomycetota</taxon>
        <taxon>Actinomycetes</taxon>
        <taxon>Kitasatosporales</taxon>
        <taxon>Streptomycetaceae</taxon>
        <taxon>Streptomyces</taxon>
    </lineage>
</organism>
<dbReference type="InterPro" id="IPR003594">
    <property type="entry name" value="HATPase_dom"/>
</dbReference>
<keyword evidence="4" id="KW-1185">Reference proteome</keyword>
<keyword evidence="1" id="KW-0723">Serine/threonine-protein kinase</keyword>
<dbReference type="RefSeq" id="WP_308010356.1">
    <property type="nucleotide sequence ID" value="NZ_JAHSST010000007.1"/>
</dbReference>
<keyword evidence="3" id="KW-0067">ATP-binding</keyword>
<evidence type="ECO:0000313" key="3">
    <source>
        <dbReference type="EMBL" id="MBZ6153282.1"/>
    </source>
</evidence>
<evidence type="ECO:0000256" key="1">
    <source>
        <dbReference type="ARBA" id="ARBA00022527"/>
    </source>
</evidence>
<keyword evidence="1" id="KW-0418">Kinase</keyword>
<dbReference type="Pfam" id="PF13581">
    <property type="entry name" value="HATPase_c_2"/>
    <property type="match status" value="1"/>
</dbReference>